<feature type="region of interest" description="Disordered" evidence="1">
    <location>
        <begin position="51"/>
        <end position="73"/>
    </location>
</feature>
<evidence type="ECO:0000313" key="3">
    <source>
        <dbReference type="EMBL" id="GHC59558.1"/>
    </source>
</evidence>
<gene>
    <name evidence="3" type="ORF">GCM10010507_40530</name>
</gene>
<name>A0A918WKC7_STRCJ</name>
<feature type="signal peptide" evidence="2">
    <location>
        <begin position="1"/>
        <end position="37"/>
    </location>
</feature>
<dbReference type="Proteomes" id="UP000646244">
    <property type="component" value="Unassembled WGS sequence"/>
</dbReference>
<feature type="chain" id="PRO_5037870968" description="DUF11 domain-containing protein" evidence="2">
    <location>
        <begin position="38"/>
        <end position="174"/>
    </location>
</feature>
<dbReference type="AlphaFoldDB" id="A0A918WKC7"/>
<accession>A0A918WKC7</accession>
<feature type="region of interest" description="Disordered" evidence="1">
    <location>
        <begin position="135"/>
        <end position="174"/>
    </location>
</feature>
<evidence type="ECO:0008006" key="5">
    <source>
        <dbReference type="Google" id="ProtNLM"/>
    </source>
</evidence>
<keyword evidence="2" id="KW-0732">Signal</keyword>
<evidence type="ECO:0000313" key="4">
    <source>
        <dbReference type="Proteomes" id="UP000646244"/>
    </source>
</evidence>
<reference evidence="3" key="2">
    <citation type="submission" date="2020-09" db="EMBL/GenBank/DDBJ databases">
        <authorList>
            <person name="Sun Q."/>
            <person name="Ohkuma M."/>
        </authorList>
    </citation>
    <scope>NUCLEOTIDE SEQUENCE</scope>
    <source>
        <strain evidence="3">JCM 4633</strain>
    </source>
</reference>
<organism evidence="3 4">
    <name type="scientific">Streptomyces cinnamoneus</name>
    <name type="common">Streptoverticillium cinnamoneum</name>
    <dbReference type="NCBI Taxonomy" id="53446"/>
    <lineage>
        <taxon>Bacteria</taxon>
        <taxon>Bacillati</taxon>
        <taxon>Actinomycetota</taxon>
        <taxon>Actinomycetes</taxon>
        <taxon>Kitasatosporales</taxon>
        <taxon>Streptomycetaceae</taxon>
        <taxon>Streptomyces</taxon>
        <taxon>Streptomyces cinnamoneus group</taxon>
    </lineage>
</organism>
<comment type="caution">
    <text evidence="3">The sequence shown here is derived from an EMBL/GenBank/DDBJ whole genome shotgun (WGS) entry which is preliminary data.</text>
</comment>
<dbReference type="EMBL" id="BMVB01000014">
    <property type="protein sequence ID" value="GHC59558.1"/>
    <property type="molecule type" value="Genomic_DNA"/>
</dbReference>
<protein>
    <recommendedName>
        <fullName evidence="5">DUF11 domain-containing protein</fullName>
    </recommendedName>
</protein>
<evidence type="ECO:0000256" key="2">
    <source>
        <dbReference type="SAM" id="SignalP"/>
    </source>
</evidence>
<evidence type="ECO:0000256" key="1">
    <source>
        <dbReference type="SAM" id="MobiDB-lite"/>
    </source>
</evidence>
<sequence>MALATIDNRRSRRMHRWTLIAGAALMACVVPVTTAAAARPSDSDLRVARIDPDAAPPGGTTHVRGYVGNTGPERTANKFTMTITLPKDVKPEEPFFPENCFVLGSGHRVRCTYPPGLGPSRTATADIPVRLDRRVPAPGRLTGGSVSVSSIDDRNKENNRTPFEIPTDPNAIGS</sequence>
<reference evidence="3" key="1">
    <citation type="journal article" date="2014" name="Int. J. Syst. Evol. Microbiol.">
        <title>Complete genome sequence of Corynebacterium casei LMG S-19264T (=DSM 44701T), isolated from a smear-ripened cheese.</title>
        <authorList>
            <consortium name="US DOE Joint Genome Institute (JGI-PGF)"/>
            <person name="Walter F."/>
            <person name="Albersmeier A."/>
            <person name="Kalinowski J."/>
            <person name="Ruckert C."/>
        </authorList>
    </citation>
    <scope>NUCLEOTIDE SEQUENCE</scope>
    <source>
        <strain evidence="3">JCM 4633</strain>
    </source>
</reference>
<dbReference type="RefSeq" id="WP_190111268.1">
    <property type="nucleotide sequence ID" value="NZ_BMVB01000014.1"/>
</dbReference>
<proteinExistence type="predicted"/>